<dbReference type="AlphaFoldDB" id="A0A5J9VD13"/>
<gene>
    <name evidence="2" type="ORF">EJB05_15769</name>
</gene>
<feature type="domain" description="Dienelactone hydrolase" evidence="1">
    <location>
        <begin position="162"/>
        <end position="381"/>
    </location>
</feature>
<dbReference type="InterPro" id="IPR029058">
    <property type="entry name" value="AB_hydrolase_fold"/>
</dbReference>
<proteinExistence type="predicted"/>
<reference evidence="2 3" key="1">
    <citation type="journal article" date="2019" name="Sci. Rep.">
        <title>A high-quality genome of Eragrostis curvula grass provides insights into Poaceae evolution and supports new strategies to enhance forage quality.</title>
        <authorList>
            <person name="Carballo J."/>
            <person name="Santos B.A.C.M."/>
            <person name="Zappacosta D."/>
            <person name="Garbus I."/>
            <person name="Selva J.P."/>
            <person name="Gallo C.A."/>
            <person name="Diaz A."/>
            <person name="Albertini E."/>
            <person name="Caccamo M."/>
            <person name="Echenique V."/>
        </authorList>
    </citation>
    <scope>NUCLEOTIDE SEQUENCE [LARGE SCALE GENOMIC DNA]</scope>
    <source>
        <strain evidence="3">cv. Victoria</strain>
        <tissue evidence="2">Leaf</tissue>
    </source>
</reference>
<dbReference type="GO" id="GO:0016787">
    <property type="term" value="F:hydrolase activity"/>
    <property type="evidence" value="ECO:0007669"/>
    <property type="project" value="InterPro"/>
</dbReference>
<dbReference type="Proteomes" id="UP000324897">
    <property type="component" value="Unassembled WGS sequence"/>
</dbReference>
<dbReference type="EMBL" id="RWGY01000009">
    <property type="protein sequence ID" value="TVU33953.1"/>
    <property type="molecule type" value="Genomic_DNA"/>
</dbReference>
<evidence type="ECO:0000313" key="3">
    <source>
        <dbReference type="Proteomes" id="UP000324897"/>
    </source>
</evidence>
<comment type="caution">
    <text evidence="2">The sequence shown here is derived from an EMBL/GenBank/DDBJ whole genome shotgun (WGS) entry which is preliminary data.</text>
</comment>
<protein>
    <recommendedName>
        <fullName evidence="1">Dienelactone hydrolase domain-containing protein</fullName>
    </recommendedName>
</protein>
<dbReference type="Gramene" id="TVU33953">
    <property type="protein sequence ID" value="TVU33953"/>
    <property type="gene ID" value="EJB05_15769"/>
</dbReference>
<dbReference type="SUPFAM" id="SSF53474">
    <property type="entry name" value="alpha/beta-Hydrolases"/>
    <property type="match status" value="1"/>
</dbReference>
<feature type="non-terminal residue" evidence="2">
    <location>
        <position position="1"/>
    </location>
</feature>
<evidence type="ECO:0000259" key="1">
    <source>
        <dbReference type="Pfam" id="PF01738"/>
    </source>
</evidence>
<organism evidence="2 3">
    <name type="scientific">Eragrostis curvula</name>
    <name type="common">weeping love grass</name>
    <dbReference type="NCBI Taxonomy" id="38414"/>
    <lineage>
        <taxon>Eukaryota</taxon>
        <taxon>Viridiplantae</taxon>
        <taxon>Streptophyta</taxon>
        <taxon>Embryophyta</taxon>
        <taxon>Tracheophyta</taxon>
        <taxon>Spermatophyta</taxon>
        <taxon>Magnoliopsida</taxon>
        <taxon>Liliopsida</taxon>
        <taxon>Poales</taxon>
        <taxon>Poaceae</taxon>
        <taxon>PACMAD clade</taxon>
        <taxon>Chloridoideae</taxon>
        <taxon>Eragrostideae</taxon>
        <taxon>Eragrostidinae</taxon>
        <taxon>Eragrostis</taxon>
    </lineage>
</organism>
<dbReference type="PANTHER" id="PTHR46623">
    <property type="entry name" value="CARBOXYMETHYLENEBUTENOLIDASE-RELATED"/>
    <property type="match status" value="1"/>
</dbReference>
<sequence>IRLMATAQLLLRRASSAFISSTSRSPLFTRSRCSPLQPSPRAAAMASDAAAPFQKIQIQREDTVRHLLSVPLPSPPLRLLSQLEPVGLQGLFKMSGAKSRLIPITPGEAFSKFSGTPMNDPRLYHSAPQYATITRPDITFAVHKASHFMHQPTGLDSAKRTFDAYVVGKENAPGIVVLQEWWGVDYEIKNHAIHISQLGGGYRALIPDLYRGKVALDVAEAQHLMEGLDWQGAVKDIQASVNWLKSNGSPKVGVTGYCMGGALSIASGVLVPEVDAVVAFYGTPSSELADPSKAKAPIQAHFGEHDSFVGFSDVTAAKSLEEKLKSSEVPHEVHIYPGCSHAFMNTSPEALKRKKGMGLTDENKEAVDLAWSRFSAWMGRFLGSA</sequence>
<name>A0A5J9VD13_9POAL</name>
<dbReference type="Pfam" id="PF01738">
    <property type="entry name" value="DLH"/>
    <property type="match status" value="1"/>
</dbReference>
<dbReference type="InterPro" id="IPR051049">
    <property type="entry name" value="Dienelactone_hydrolase-like"/>
</dbReference>
<dbReference type="GO" id="GO:0010043">
    <property type="term" value="P:response to zinc ion"/>
    <property type="evidence" value="ECO:0007669"/>
    <property type="project" value="EnsemblPlants"/>
</dbReference>
<accession>A0A5J9VD13</accession>
<evidence type="ECO:0000313" key="2">
    <source>
        <dbReference type="EMBL" id="TVU33953.1"/>
    </source>
</evidence>
<dbReference type="PANTHER" id="PTHR46623:SF6">
    <property type="entry name" value="ALPHA_BETA-HYDROLASES SUPERFAMILY PROTEIN"/>
    <property type="match status" value="1"/>
</dbReference>
<dbReference type="InterPro" id="IPR002925">
    <property type="entry name" value="Dienelactn_hydro"/>
</dbReference>
<keyword evidence="3" id="KW-1185">Reference proteome</keyword>
<dbReference type="OrthoDB" id="17560at2759"/>
<dbReference type="Gene3D" id="3.40.50.1820">
    <property type="entry name" value="alpha/beta hydrolase"/>
    <property type="match status" value="1"/>
</dbReference>